<keyword evidence="4 7" id="KW-0418">Kinase</keyword>
<keyword evidence="1 7" id="KW-0028">Amino-acid biosynthesis</keyword>
<organism evidence="8 9">
    <name type="scientific">Sessilibacter corallicola</name>
    <dbReference type="NCBI Taxonomy" id="2904075"/>
    <lineage>
        <taxon>Bacteria</taxon>
        <taxon>Pseudomonadati</taxon>
        <taxon>Pseudomonadota</taxon>
        <taxon>Gammaproteobacteria</taxon>
        <taxon>Cellvibrionales</taxon>
        <taxon>Cellvibrionaceae</taxon>
        <taxon>Sessilibacter</taxon>
    </lineage>
</organism>
<evidence type="ECO:0000256" key="4">
    <source>
        <dbReference type="ARBA" id="ARBA00022777"/>
    </source>
</evidence>
<dbReference type="SUPFAM" id="SSF52540">
    <property type="entry name" value="P-loop containing nucleoside triphosphate hydrolases"/>
    <property type="match status" value="1"/>
</dbReference>
<name>A0ABQ0A8F6_9GAMM</name>
<dbReference type="CDD" id="cd00464">
    <property type="entry name" value="SK"/>
    <property type="match status" value="1"/>
</dbReference>
<feature type="binding site" evidence="7">
    <location>
        <position position="89"/>
    </location>
    <ligand>
        <name>substrate</name>
    </ligand>
</feature>
<comment type="caution">
    <text evidence="8">The sequence shown here is derived from an EMBL/GenBank/DDBJ whole genome shotgun (WGS) entry which is preliminary data.</text>
</comment>
<keyword evidence="6 7" id="KW-0057">Aromatic amino acid biosynthesis</keyword>
<keyword evidence="2 7" id="KW-0808">Transferase</keyword>
<sequence length="175" mass="19351">MVEVGTLGVQKQSVVLVGMPGVGKSTLGVLLAKELGMEFVDTDLSIQTREGQTLQEIMDANGYLALRDVEQQVLLELKFLTPKVVATGGSAVYSELGMENMRKHGRVVYLSLSLDALRGRIHNYEERGIARAPGQSFESLMEERVELYSKYADITIDCEQKTPQQCLQLMLDALV</sequence>
<dbReference type="PANTHER" id="PTHR21087">
    <property type="entry name" value="SHIKIMATE KINASE"/>
    <property type="match status" value="1"/>
</dbReference>
<feature type="binding site" evidence="7">
    <location>
        <position position="67"/>
    </location>
    <ligand>
        <name>substrate</name>
    </ligand>
</feature>
<evidence type="ECO:0000256" key="6">
    <source>
        <dbReference type="ARBA" id="ARBA00023141"/>
    </source>
</evidence>
<evidence type="ECO:0000256" key="1">
    <source>
        <dbReference type="ARBA" id="ARBA00022605"/>
    </source>
</evidence>
<feature type="binding site" evidence="7">
    <location>
        <position position="43"/>
    </location>
    <ligand>
        <name>substrate</name>
    </ligand>
</feature>
<feature type="binding site" evidence="7">
    <location>
        <position position="144"/>
    </location>
    <ligand>
        <name>substrate</name>
    </ligand>
</feature>
<proteinExistence type="inferred from homology"/>
<comment type="cofactor">
    <cofactor evidence="7">
        <name>Mg(2+)</name>
        <dbReference type="ChEBI" id="CHEBI:18420"/>
    </cofactor>
    <text evidence="7">Binds 1 Mg(2+) ion per subunit.</text>
</comment>
<dbReference type="InterPro" id="IPR000623">
    <property type="entry name" value="Shikimate_kinase/TSH1"/>
</dbReference>
<comment type="pathway">
    <text evidence="7">Metabolic intermediate biosynthesis; chorismate biosynthesis; chorismate from D-erythrose 4-phosphate and phosphoenolpyruvate: step 5/7.</text>
</comment>
<comment type="function">
    <text evidence="7">Catalyzes the specific phosphorylation of the 3-hydroxyl group of shikimic acid using ATP as a cosubstrate.</text>
</comment>
<dbReference type="EMBL" id="BAABWN010000005">
    <property type="protein sequence ID" value="GAA6167932.1"/>
    <property type="molecule type" value="Genomic_DNA"/>
</dbReference>
<dbReference type="PANTHER" id="PTHR21087:SF16">
    <property type="entry name" value="SHIKIMATE KINASE 1, CHLOROPLASTIC"/>
    <property type="match status" value="1"/>
</dbReference>
<keyword evidence="7" id="KW-0479">Metal-binding</keyword>
<comment type="similarity">
    <text evidence="7">Belongs to the shikimate kinase family.</text>
</comment>
<keyword evidence="7" id="KW-0460">Magnesium</keyword>
<keyword evidence="9" id="KW-1185">Reference proteome</keyword>
<gene>
    <name evidence="7" type="primary">aroK</name>
    <name evidence="8" type="ORF">NBRC116591_17430</name>
</gene>
<accession>A0ABQ0A8F6</accession>
<dbReference type="InterPro" id="IPR027417">
    <property type="entry name" value="P-loop_NTPase"/>
</dbReference>
<evidence type="ECO:0000313" key="9">
    <source>
        <dbReference type="Proteomes" id="UP001465153"/>
    </source>
</evidence>
<dbReference type="EC" id="2.7.1.71" evidence="7"/>
<keyword evidence="7" id="KW-0963">Cytoplasm</keyword>
<dbReference type="InterPro" id="IPR031322">
    <property type="entry name" value="Shikimate/glucono_kinase"/>
</dbReference>
<evidence type="ECO:0000256" key="3">
    <source>
        <dbReference type="ARBA" id="ARBA00022741"/>
    </source>
</evidence>
<dbReference type="Pfam" id="PF01202">
    <property type="entry name" value="SKI"/>
    <property type="match status" value="1"/>
</dbReference>
<evidence type="ECO:0000256" key="7">
    <source>
        <dbReference type="HAMAP-Rule" id="MF_00109"/>
    </source>
</evidence>
<dbReference type="Gene3D" id="3.40.50.300">
    <property type="entry name" value="P-loop containing nucleotide triphosphate hydrolases"/>
    <property type="match status" value="1"/>
</dbReference>
<comment type="subcellular location">
    <subcellularLocation>
        <location evidence="7">Cytoplasm</location>
    </subcellularLocation>
</comment>
<protein>
    <recommendedName>
        <fullName evidence="7">Shikimate kinase</fullName>
        <shortName evidence="7">SK</shortName>
        <ecNumber evidence="7">2.7.1.71</ecNumber>
    </recommendedName>
</protein>
<comment type="subunit">
    <text evidence="7">Monomer.</text>
</comment>
<evidence type="ECO:0000256" key="5">
    <source>
        <dbReference type="ARBA" id="ARBA00022840"/>
    </source>
</evidence>
<feature type="binding site" evidence="7">
    <location>
        <position position="127"/>
    </location>
    <ligand>
        <name>ATP</name>
        <dbReference type="ChEBI" id="CHEBI:30616"/>
    </ligand>
</feature>
<dbReference type="HAMAP" id="MF_00109">
    <property type="entry name" value="Shikimate_kinase"/>
    <property type="match status" value="1"/>
</dbReference>
<reference evidence="8 9" key="1">
    <citation type="submission" date="2024-04" db="EMBL/GenBank/DDBJ databases">
        <title>Draft genome sequence of Sessilibacter corallicola NBRC 116591.</title>
        <authorList>
            <person name="Miyakawa T."/>
            <person name="Kusuya Y."/>
            <person name="Miura T."/>
        </authorList>
    </citation>
    <scope>NUCLEOTIDE SEQUENCE [LARGE SCALE GENOMIC DNA]</scope>
    <source>
        <strain evidence="8 9">KU-00831-HH</strain>
    </source>
</reference>
<evidence type="ECO:0000256" key="2">
    <source>
        <dbReference type="ARBA" id="ARBA00022679"/>
    </source>
</evidence>
<evidence type="ECO:0000313" key="8">
    <source>
        <dbReference type="EMBL" id="GAA6167932.1"/>
    </source>
</evidence>
<dbReference type="Proteomes" id="UP001465153">
    <property type="component" value="Unassembled WGS sequence"/>
</dbReference>
<comment type="caution">
    <text evidence="7">Lacks conserved residue(s) required for the propagation of feature annotation.</text>
</comment>
<feature type="binding site" evidence="7">
    <location>
        <position position="25"/>
    </location>
    <ligand>
        <name>Mg(2+)</name>
        <dbReference type="ChEBI" id="CHEBI:18420"/>
    </ligand>
</feature>
<keyword evidence="5 7" id="KW-0067">ATP-binding</keyword>
<feature type="binding site" evidence="7">
    <location>
        <begin position="21"/>
        <end position="26"/>
    </location>
    <ligand>
        <name>ATP</name>
        <dbReference type="ChEBI" id="CHEBI:30616"/>
    </ligand>
</feature>
<comment type="catalytic activity">
    <reaction evidence="7">
        <text>shikimate + ATP = 3-phosphoshikimate + ADP + H(+)</text>
        <dbReference type="Rhea" id="RHEA:13121"/>
        <dbReference type="ChEBI" id="CHEBI:15378"/>
        <dbReference type="ChEBI" id="CHEBI:30616"/>
        <dbReference type="ChEBI" id="CHEBI:36208"/>
        <dbReference type="ChEBI" id="CHEBI:145989"/>
        <dbReference type="ChEBI" id="CHEBI:456216"/>
        <dbReference type="EC" id="2.7.1.71"/>
    </reaction>
</comment>
<keyword evidence="3 7" id="KW-0547">Nucleotide-binding</keyword>
<dbReference type="PRINTS" id="PR01100">
    <property type="entry name" value="SHIKIMTKNASE"/>
</dbReference>